<evidence type="ECO:0000256" key="1">
    <source>
        <dbReference type="SAM" id="MobiDB-lite"/>
    </source>
</evidence>
<proteinExistence type="predicted"/>
<accession>A0A0E0F239</accession>
<dbReference type="AlphaFoldDB" id="A0A0E0F239"/>
<dbReference type="EnsemblPlants" id="OMERI11G02040.1">
    <property type="protein sequence ID" value="OMERI11G02040.1"/>
    <property type="gene ID" value="OMERI11G02040"/>
</dbReference>
<name>A0A0E0F239_9ORYZ</name>
<evidence type="ECO:0000313" key="2">
    <source>
        <dbReference type="EnsemblPlants" id="OMERI11G02040.1"/>
    </source>
</evidence>
<keyword evidence="3" id="KW-1185">Reference proteome</keyword>
<dbReference type="Gramene" id="OMERI11G02040.1">
    <property type="protein sequence ID" value="OMERI11G02040.1"/>
    <property type="gene ID" value="OMERI11G02040"/>
</dbReference>
<protein>
    <submittedName>
        <fullName evidence="2">Uncharacterized protein</fullName>
    </submittedName>
</protein>
<reference evidence="2" key="2">
    <citation type="submission" date="2018-05" db="EMBL/GenBank/DDBJ databases">
        <title>OmerRS3 (Oryza meridionalis Reference Sequence Version 3).</title>
        <authorList>
            <person name="Zhang J."/>
            <person name="Kudrna D."/>
            <person name="Lee S."/>
            <person name="Talag J."/>
            <person name="Welchert J."/>
            <person name="Wing R.A."/>
        </authorList>
    </citation>
    <scope>NUCLEOTIDE SEQUENCE [LARGE SCALE GENOMIC DNA]</scope>
    <source>
        <strain evidence="2">cv. OR44</strain>
    </source>
</reference>
<evidence type="ECO:0000313" key="3">
    <source>
        <dbReference type="Proteomes" id="UP000008021"/>
    </source>
</evidence>
<organism evidence="2">
    <name type="scientific">Oryza meridionalis</name>
    <dbReference type="NCBI Taxonomy" id="40149"/>
    <lineage>
        <taxon>Eukaryota</taxon>
        <taxon>Viridiplantae</taxon>
        <taxon>Streptophyta</taxon>
        <taxon>Embryophyta</taxon>
        <taxon>Tracheophyta</taxon>
        <taxon>Spermatophyta</taxon>
        <taxon>Magnoliopsida</taxon>
        <taxon>Liliopsida</taxon>
        <taxon>Poales</taxon>
        <taxon>Poaceae</taxon>
        <taxon>BOP clade</taxon>
        <taxon>Oryzoideae</taxon>
        <taxon>Oryzeae</taxon>
        <taxon>Oryzinae</taxon>
        <taxon>Oryza</taxon>
    </lineage>
</organism>
<reference evidence="2" key="1">
    <citation type="submission" date="2015-04" db="UniProtKB">
        <authorList>
            <consortium name="EnsemblPlants"/>
        </authorList>
    </citation>
    <scope>IDENTIFICATION</scope>
</reference>
<dbReference type="HOGENOM" id="CLU_1974209_0_0_1"/>
<dbReference type="Proteomes" id="UP000008021">
    <property type="component" value="Chromosome 11"/>
</dbReference>
<feature type="region of interest" description="Disordered" evidence="1">
    <location>
        <begin position="69"/>
        <end position="104"/>
    </location>
</feature>
<sequence>MLGRRGDGEQEEQQQDVVVVAAGGVAAVGAPTSAPRCTACGGTRREECRLCTRWSDSRGDCSGCRACTGAAAGRAPDVTPPSTPPPRRHGDRVDQKLSLSPPRR</sequence>